<dbReference type="AlphaFoldDB" id="A0A4Y2C9L2"/>
<organism evidence="4 5">
    <name type="scientific">Araneus ventricosus</name>
    <name type="common">Orbweaver spider</name>
    <name type="synonym">Epeira ventricosa</name>
    <dbReference type="NCBI Taxonomy" id="182803"/>
    <lineage>
        <taxon>Eukaryota</taxon>
        <taxon>Metazoa</taxon>
        <taxon>Ecdysozoa</taxon>
        <taxon>Arthropoda</taxon>
        <taxon>Chelicerata</taxon>
        <taxon>Arachnida</taxon>
        <taxon>Araneae</taxon>
        <taxon>Araneomorphae</taxon>
        <taxon>Entelegynae</taxon>
        <taxon>Araneoidea</taxon>
        <taxon>Araneidae</taxon>
        <taxon>Araneus</taxon>
    </lineage>
</organism>
<protein>
    <recommendedName>
        <fullName evidence="6">Cuticle protein 6</fullName>
    </recommendedName>
</protein>
<accession>A0A4Y2C9L2</accession>
<name>A0A4Y2C9L2_ARAVE</name>
<dbReference type="EMBL" id="BGPR01000164">
    <property type="protein sequence ID" value="GBM01111.1"/>
    <property type="molecule type" value="Genomic_DNA"/>
</dbReference>
<feature type="compositionally biased region" description="Low complexity" evidence="2">
    <location>
        <begin position="136"/>
        <end position="146"/>
    </location>
</feature>
<feature type="compositionally biased region" description="Pro residues" evidence="2">
    <location>
        <begin position="162"/>
        <end position="201"/>
    </location>
</feature>
<proteinExistence type="predicted"/>
<keyword evidence="5" id="KW-1185">Reference proteome</keyword>
<dbReference type="OrthoDB" id="7255276at2759"/>
<feature type="signal peptide" evidence="3">
    <location>
        <begin position="1"/>
        <end position="16"/>
    </location>
</feature>
<evidence type="ECO:0000313" key="5">
    <source>
        <dbReference type="Proteomes" id="UP000499080"/>
    </source>
</evidence>
<dbReference type="Pfam" id="PF00379">
    <property type="entry name" value="Chitin_bind_4"/>
    <property type="match status" value="1"/>
</dbReference>
<dbReference type="InterPro" id="IPR000618">
    <property type="entry name" value="Insect_cuticle"/>
</dbReference>
<feature type="compositionally biased region" description="Pro residues" evidence="2">
    <location>
        <begin position="229"/>
        <end position="245"/>
    </location>
</feature>
<dbReference type="PANTHER" id="PTHR10380:SF240">
    <property type="match status" value="1"/>
</dbReference>
<dbReference type="PROSITE" id="PS51155">
    <property type="entry name" value="CHIT_BIND_RR_2"/>
    <property type="match status" value="1"/>
</dbReference>
<reference evidence="4 5" key="1">
    <citation type="journal article" date="2019" name="Sci. Rep.">
        <title>Orb-weaving spider Araneus ventricosus genome elucidates the spidroin gene catalogue.</title>
        <authorList>
            <person name="Kono N."/>
            <person name="Nakamura H."/>
            <person name="Ohtoshi R."/>
            <person name="Moran D.A.P."/>
            <person name="Shinohara A."/>
            <person name="Yoshida Y."/>
            <person name="Fujiwara M."/>
            <person name="Mori M."/>
            <person name="Tomita M."/>
            <person name="Arakawa K."/>
        </authorList>
    </citation>
    <scope>NUCLEOTIDE SEQUENCE [LARGE SCALE GENOMIC DNA]</scope>
</reference>
<evidence type="ECO:0008006" key="6">
    <source>
        <dbReference type="Google" id="ProtNLM"/>
    </source>
</evidence>
<evidence type="ECO:0000256" key="3">
    <source>
        <dbReference type="SAM" id="SignalP"/>
    </source>
</evidence>
<sequence>MIRLITMLSILSVVFCQYAPRHRGPPPREEPIPLEYEDEPPPYRPAPRNVGPPPRNAVVHKPASVHYVNIGEELAGDYKFGYDTGKGNDGQSFREETRLPDGTVRGAYGYVDESGQQRIVKYTAGKDGFKVEGDGASEAVSRAAPSRPAPQPAPRRPEPTYAAPPPPPPPPQPAYRPAPQPQPAYRPAPQPQPAYRPPAPAPQAYRPAPAPQQSYRPPPQAARPAPVEYAPPPQPAYRAPPPPQRPRARPQRPAPREQYAPRDAEPDYDYPENEITERRLVPVDTALFNYNIGTGNEKSQFLSK</sequence>
<dbReference type="Proteomes" id="UP000499080">
    <property type="component" value="Unassembled WGS sequence"/>
</dbReference>
<dbReference type="PRINTS" id="PR01217">
    <property type="entry name" value="PRICHEXTENSN"/>
</dbReference>
<dbReference type="GO" id="GO:0008010">
    <property type="term" value="F:structural constituent of chitin-based larval cuticle"/>
    <property type="evidence" value="ECO:0007669"/>
    <property type="project" value="TreeGrafter"/>
</dbReference>
<feature type="region of interest" description="Disordered" evidence="2">
    <location>
        <begin position="128"/>
        <end position="278"/>
    </location>
</feature>
<comment type="caution">
    <text evidence="4">The sequence shown here is derived from an EMBL/GenBank/DDBJ whole genome shotgun (WGS) entry which is preliminary data.</text>
</comment>
<evidence type="ECO:0000256" key="2">
    <source>
        <dbReference type="SAM" id="MobiDB-lite"/>
    </source>
</evidence>
<keyword evidence="3" id="KW-0732">Signal</keyword>
<feature type="compositionally biased region" description="Low complexity" evidence="2">
    <location>
        <begin position="202"/>
        <end position="215"/>
    </location>
</feature>
<gene>
    <name evidence="4" type="ORF">AVEN_136656_1</name>
</gene>
<dbReference type="InterPro" id="IPR050468">
    <property type="entry name" value="Cuticle_Struct_Prot"/>
</dbReference>
<feature type="compositionally biased region" description="Pro residues" evidence="2">
    <location>
        <begin position="42"/>
        <end position="55"/>
    </location>
</feature>
<feature type="chain" id="PRO_5021275585" description="Cuticle protein 6" evidence="3">
    <location>
        <begin position="17"/>
        <end position="304"/>
    </location>
</feature>
<dbReference type="PANTHER" id="PTHR10380">
    <property type="entry name" value="CUTICLE PROTEIN"/>
    <property type="match status" value="1"/>
</dbReference>
<dbReference type="GO" id="GO:0062129">
    <property type="term" value="C:chitin-based extracellular matrix"/>
    <property type="evidence" value="ECO:0007669"/>
    <property type="project" value="TreeGrafter"/>
</dbReference>
<evidence type="ECO:0000256" key="1">
    <source>
        <dbReference type="PROSITE-ProRule" id="PRU00497"/>
    </source>
</evidence>
<keyword evidence="1" id="KW-0193">Cuticle</keyword>
<feature type="region of interest" description="Disordered" evidence="2">
    <location>
        <begin position="22"/>
        <end position="56"/>
    </location>
</feature>
<evidence type="ECO:0000313" key="4">
    <source>
        <dbReference type="EMBL" id="GBM01111.1"/>
    </source>
</evidence>
<feature type="region of interest" description="Disordered" evidence="2">
    <location>
        <begin position="84"/>
        <end position="105"/>
    </location>
</feature>